<organism evidence="1">
    <name type="scientific">Anguilla anguilla</name>
    <name type="common">European freshwater eel</name>
    <name type="synonym">Muraena anguilla</name>
    <dbReference type="NCBI Taxonomy" id="7936"/>
    <lineage>
        <taxon>Eukaryota</taxon>
        <taxon>Metazoa</taxon>
        <taxon>Chordata</taxon>
        <taxon>Craniata</taxon>
        <taxon>Vertebrata</taxon>
        <taxon>Euteleostomi</taxon>
        <taxon>Actinopterygii</taxon>
        <taxon>Neopterygii</taxon>
        <taxon>Teleostei</taxon>
        <taxon>Anguilliformes</taxon>
        <taxon>Anguillidae</taxon>
        <taxon>Anguilla</taxon>
    </lineage>
</organism>
<reference evidence="1" key="2">
    <citation type="journal article" date="2015" name="Fish Shellfish Immunol.">
        <title>Early steps in the European eel (Anguilla anguilla)-Vibrio vulnificus interaction in the gills: Role of the RtxA13 toxin.</title>
        <authorList>
            <person name="Callol A."/>
            <person name="Pajuelo D."/>
            <person name="Ebbesson L."/>
            <person name="Teles M."/>
            <person name="MacKenzie S."/>
            <person name="Amaro C."/>
        </authorList>
    </citation>
    <scope>NUCLEOTIDE SEQUENCE</scope>
</reference>
<dbReference type="AlphaFoldDB" id="A0A0E9TUZ3"/>
<dbReference type="EMBL" id="GBXM01044086">
    <property type="protein sequence ID" value="JAH64491.1"/>
    <property type="molecule type" value="Transcribed_RNA"/>
</dbReference>
<evidence type="ECO:0000313" key="1">
    <source>
        <dbReference type="EMBL" id="JAH56553.1"/>
    </source>
</evidence>
<reference evidence="1" key="1">
    <citation type="submission" date="2014-11" db="EMBL/GenBank/DDBJ databases">
        <authorList>
            <person name="Amaro Gonzalez C."/>
        </authorList>
    </citation>
    <scope>NUCLEOTIDE SEQUENCE</scope>
</reference>
<proteinExistence type="predicted"/>
<protein>
    <submittedName>
        <fullName evidence="1">Uncharacterized protein</fullName>
    </submittedName>
</protein>
<sequence length="43" mass="5044">MILVICWQNHTHFFKCMWFSGKLISDRDYGAKLTLLAQVALML</sequence>
<dbReference type="EMBL" id="GBXM01052024">
    <property type="protein sequence ID" value="JAH56553.1"/>
    <property type="molecule type" value="Transcribed_RNA"/>
</dbReference>
<dbReference type="EMBL" id="GBXM01057759">
    <property type="protein sequence ID" value="JAH50818.1"/>
    <property type="molecule type" value="Transcribed_RNA"/>
</dbReference>
<accession>A0A0E9TUZ3</accession>
<name>A0A0E9TUZ3_ANGAN</name>